<protein>
    <submittedName>
        <fullName evidence="3">C2H2-type domain-containing protein</fullName>
    </submittedName>
</protein>
<accession>A0A914ZBI7</accession>
<evidence type="ECO:0000256" key="1">
    <source>
        <dbReference type="SAM" id="MobiDB-lite"/>
    </source>
</evidence>
<dbReference type="WBParaSite" id="PSU_v2.g9293.t1">
    <property type="protein sequence ID" value="PSU_v2.g9293.t1"/>
    <property type="gene ID" value="PSU_v2.g9293"/>
</dbReference>
<reference evidence="3" key="1">
    <citation type="submission" date="2022-11" db="UniProtKB">
        <authorList>
            <consortium name="WormBaseParasite"/>
        </authorList>
    </citation>
    <scope>IDENTIFICATION</scope>
</reference>
<organism evidence="2 3">
    <name type="scientific">Panagrolaimus superbus</name>
    <dbReference type="NCBI Taxonomy" id="310955"/>
    <lineage>
        <taxon>Eukaryota</taxon>
        <taxon>Metazoa</taxon>
        <taxon>Ecdysozoa</taxon>
        <taxon>Nematoda</taxon>
        <taxon>Chromadorea</taxon>
        <taxon>Rhabditida</taxon>
        <taxon>Tylenchina</taxon>
        <taxon>Panagrolaimomorpha</taxon>
        <taxon>Panagrolaimoidea</taxon>
        <taxon>Panagrolaimidae</taxon>
        <taxon>Panagrolaimus</taxon>
    </lineage>
</organism>
<feature type="compositionally biased region" description="Acidic residues" evidence="1">
    <location>
        <begin position="550"/>
        <end position="586"/>
    </location>
</feature>
<sequence length="1153" mass="131520">MVEPCRIGFGVIKYSEKVIFIKTDKTTAVIAKKDLDLYTILREMGIPPYDCFCRCMGVSIRVKDPVSYYPDFATITVQPKLRGGGKTALQKQPLATKEPVEACKGEIRGRAQHHDRINDALAAPVTNTLQTKKKSFYRDTSGTPAKKFKDSSLIRDSSCSNFIPTNDAFSINNGAFAYGGSSSCDRSKKEVNFKLMGNICKKGDRKDWLYSGAVVKIRRSGAPYFSNAMLLDFSKGREQLASVFWMENEPAQNDDTPKYTNKYVPITDILELNTAACNECVEFDESLLDDIVMFQKYLYHHVSGHDNHMEELNRTLDSIKNVVISKSVAVSSFVSACKNDHEIYIMMPCKSCNKEICDICLSASNCPQCDRIMCDECVEDHKNLPSVHGCVDRYVPEAPPEIPMPAAKIPSVARQIPKNSRPDSIFSGAVVLVRDQSVRSQRVFPWGILTYVKNLKDEAGNDQEFTNIVWIEQSVDGELFERSCRVRIKDLLRYNHGSFCQECEEIESFEVHGRRSLKLHIDNHLKHIDETTLFDFTKSLVENAEIDKGEIEEEEDDKGEIEEEEDDKGEIEKEEDDKGDNEEEEEVPSHRIVIALSSSQSANDIVGDIPEGGEDGGYDINVTDADLLEYDAEYDDIDGDHCHHCGKSYGNITRLQKVRHRNIFCTAKAQQKKHHIKALLKEAEERCAQKLGWDPQSEKKEYYYYQWSYKSWEHLIGYLKSNITFARLRDPTFKFHRNLLPLLERALELIEEIEEDHVKERMKMKILIVYDGIAKESSIPVDMEPPWYRLCQHVLTTVCLLPLKYVSKKAGALFGCGFAEDLMEFWNEDAGKLARNAPKRMIMKQVPNLRQTVAEFCETSSFLAGNLTMGGNTMFTNYTKFIPCGFEYMKDFGCRLKEAVCEDPGIEFNPGQCFIETVQFPHSKQLFAAYARLNGINETTKPLNLIRLGKWKNIAELFKEGAELHVLLNLGKPKKCFIRNASLSPIFPTICELAKVKPKHLEVKWDNKTHLLSQLKRNMKFQILKDFDDLQIPPEATQREAAEILKKYFNGIFELQNGISMCWCCSYTHKSIGHIIEHFRKVHMENGTMAKGVCPNCGVPCNEFILKHSRHQDSCWLMEEWLKCASKYDVVPIIVRARGGSRQIAGYQKKITI</sequence>
<evidence type="ECO:0000313" key="3">
    <source>
        <dbReference type="WBParaSite" id="PSU_v2.g9293.t1"/>
    </source>
</evidence>
<dbReference type="Proteomes" id="UP000887577">
    <property type="component" value="Unplaced"/>
</dbReference>
<keyword evidence="2" id="KW-1185">Reference proteome</keyword>
<dbReference type="AlphaFoldDB" id="A0A914ZBI7"/>
<name>A0A914ZBI7_9BILA</name>
<proteinExistence type="predicted"/>
<evidence type="ECO:0000313" key="2">
    <source>
        <dbReference type="Proteomes" id="UP000887577"/>
    </source>
</evidence>
<feature type="region of interest" description="Disordered" evidence="1">
    <location>
        <begin position="545"/>
        <end position="588"/>
    </location>
</feature>